<gene>
    <name evidence="13" type="ORF">CERSUDRAFT_132615</name>
</gene>
<feature type="domain" description="SP-RING-type" evidence="12">
    <location>
        <begin position="242"/>
        <end position="325"/>
    </location>
</feature>
<dbReference type="Gene3D" id="3.30.40.10">
    <property type="entry name" value="Zinc/RING finger domain, C3HC4 (zinc finger)"/>
    <property type="match status" value="1"/>
</dbReference>
<dbReference type="InterPro" id="IPR013083">
    <property type="entry name" value="Znf_RING/FYVE/PHD"/>
</dbReference>
<comment type="pathway">
    <text evidence="2">Protein modification; protein sumoylation.</text>
</comment>
<dbReference type="STRING" id="914234.M2RND8"/>
<evidence type="ECO:0000256" key="6">
    <source>
        <dbReference type="ARBA" id="ARBA00022771"/>
    </source>
</evidence>
<feature type="compositionally biased region" description="Acidic residues" evidence="11">
    <location>
        <begin position="332"/>
        <end position="341"/>
    </location>
</feature>
<feature type="compositionally biased region" description="Acidic residues" evidence="11">
    <location>
        <begin position="68"/>
        <end position="77"/>
    </location>
</feature>
<evidence type="ECO:0000256" key="2">
    <source>
        <dbReference type="ARBA" id="ARBA00004718"/>
    </source>
</evidence>
<dbReference type="GO" id="GO:0016925">
    <property type="term" value="P:protein sumoylation"/>
    <property type="evidence" value="ECO:0007669"/>
    <property type="project" value="UniProtKB-UniPathway"/>
</dbReference>
<evidence type="ECO:0000259" key="12">
    <source>
        <dbReference type="PROSITE" id="PS51044"/>
    </source>
</evidence>
<dbReference type="HOGENOM" id="CLU_055164_0_0_1"/>
<dbReference type="GO" id="GO:0000724">
    <property type="term" value="P:double-strand break repair via homologous recombination"/>
    <property type="evidence" value="ECO:0007669"/>
    <property type="project" value="InterPro"/>
</dbReference>
<dbReference type="GO" id="GO:0005634">
    <property type="term" value="C:nucleus"/>
    <property type="evidence" value="ECO:0007669"/>
    <property type="project" value="UniProtKB-SubCell"/>
</dbReference>
<evidence type="ECO:0000256" key="1">
    <source>
        <dbReference type="ARBA" id="ARBA00004123"/>
    </source>
</evidence>
<dbReference type="InterPro" id="IPR004181">
    <property type="entry name" value="Znf_MIZ"/>
</dbReference>
<evidence type="ECO:0000313" key="13">
    <source>
        <dbReference type="EMBL" id="EMD39937.1"/>
    </source>
</evidence>
<dbReference type="Proteomes" id="UP000016930">
    <property type="component" value="Unassembled WGS sequence"/>
</dbReference>
<dbReference type="CDD" id="cd16651">
    <property type="entry name" value="SPL-RING_NSE2"/>
    <property type="match status" value="1"/>
</dbReference>
<keyword evidence="9" id="KW-0539">Nucleus</keyword>
<feature type="compositionally biased region" description="Basic and acidic residues" evidence="11">
    <location>
        <begin position="319"/>
        <end position="331"/>
    </location>
</feature>
<accession>M2RND8</accession>
<evidence type="ECO:0000256" key="4">
    <source>
        <dbReference type="ARBA" id="ARBA00022679"/>
    </source>
</evidence>
<keyword evidence="5" id="KW-0479">Metal-binding</keyword>
<organism evidence="13 14">
    <name type="scientific">Ceriporiopsis subvermispora (strain B)</name>
    <name type="common">White-rot fungus</name>
    <name type="synonym">Gelatoporia subvermispora</name>
    <dbReference type="NCBI Taxonomy" id="914234"/>
    <lineage>
        <taxon>Eukaryota</taxon>
        <taxon>Fungi</taxon>
        <taxon>Dikarya</taxon>
        <taxon>Basidiomycota</taxon>
        <taxon>Agaricomycotina</taxon>
        <taxon>Agaricomycetes</taxon>
        <taxon>Polyporales</taxon>
        <taxon>Gelatoporiaceae</taxon>
        <taxon>Gelatoporia</taxon>
    </lineage>
</organism>
<sequence>MPTTSTSRRRASARHRSPTHEDTIEEADATQYPRDVDGVEDDDEQAARPQRPSKKAKKEPAQTAALASEEEDNEEVDNDIFDLEDQPLDRNQAQKIGGVASDWAHLRKQIHVTAYNLVRDVAAATAEFADEEKAEDAVTKIDLMMRDLIDTEHELLSHERALEEIKQKVASKEPVSDVVNRYEKGVRNKLDEYKGKTTRQKYGKNDEYHKFRQAIFEVQHPDTAMPPAIEFLPREEGDDSDDDEDVLVGGVTQDFKCPLTLTLLQDPVTSSVCGHSFSAVAIKEYLKYNRTAKKQCPASGCKQYISLGDLEPDKDLAKKVKDAARRQRMRDSDDDAEEIIE</sequence>
<dbReference type="EMBL" id="KB445793">
    <property type="protein sequence ID" value="EMD39937.1"/>
    <property type="molecule type" value="Genomic_DNA"/>
</dbReference>
<feature type="region of interest" description="Disordered" evidence="11">
    <location>
        <begin position="1"/>
        <end position="77"/>
    </location>
</feature>
<keyword evidence="14" id="KW-1185">Reference proteome</keyword>
<dbReference type="OrthoDB" id="26899at2759"/>
<dbReference type="SUPFAM" id="SSF57850">
    <property type="entry name" value="RING/U-box"/>
    <property type="match status" value="1"/>
</dbReference>
<evidence type="ECO:0000256" key="5">
    <source>
        <dbReference type="ARBA" id="ARBA00022723"/>
    </source>
</evidence>
<dbReference type="GO" id="GO:0008270">
    <property type="term" value="F:zinc ion binding"/>
    <property type="evidence" value="ECO:0007669"/>
    <property type="project" value="UniProtKB-KW"/>
</dbReference>
<dbReference type="PANTHER" id="PTHR21330:SF1">
    <property type="entry name" value="E3 SUMO-PROTEIN LIGASE NSE2"/>
    <property type="match status" value="1"/>
</dbReference>
<name>M2RND8_CERS8</name>
<protein>
    <recommendedName>
        <fullName evidence="12">SP-RING-type domain-containing protein</fullName>
    </recommendedName>
</protein>
<dbReference type="GO" id="GO:0061665">
    <property type="term" value="F:SUMO ligase activity"/>
    <property type="evidence" value="ECO:0007669"/>
    <property type="project" value="TreeGrafter"/>
</dbReference>
<dbReference type="PANTHER" id="PTHR21330">
    <property type="entry name" value="E3 SUMO-PROTEIN LIGASE NSE2"/>
    <property type="match status" value="1"/>
</dbReference>
<dbReference type="Pfam" id="PF11789">
    <property type="entry name" value="zf-Nse"/>
    <property type="match status" value="1"/>
</dbReference>
<feature type="compositionally biased region" description="Basic residues" evidence="11">
    <location>
        <begin position="7"/>
        <end position="17"/>
    </location>
</feature>
<proteinExistence type="inferred from homology"/>
<evidence type="ECO:0000256" key="3">
    <source>
        <dbReference type="ARBA" id="ARBA00008212"/>
    </source>
</evidence>
<evidence type="ECO:0000256" key="11">
    <source>
        <dbReference type="SAM" id="MobiDB-lite"/>
    </source>
</evidence>
<reference evidence="13 14" key="1">
    <citation type="journal article" date="2012" name="Proc. Natl. Acad. Sci. U.S.A.">
        <title>Comparative genomics of Ceriporiopsis subvermispora and Phanerochaete chrysosporium provide insight into selective ligninolysis.</title>
        <authorList>
            <person name="Fernandez-Fueyo E."/>
            <person name="Ruiz-Duenas F.J."/>
            <person name="Ferreira P."/>
            <person name="Floudas D."/>
            <person name="Hibbett D.S."/>
            <person name="Canessa P."/>
            <person name="Larrondo L.F."/>
            <person name="James T.Y."/>
            <person name="Seelenfreund D."/>
            <person name="Lobos S."/>
            <person name="Polanco R."/>
            <person name="Tello M."/>
            <person name="Honda Y."/>
            <person name="Watanabe T."/>
            <person name="Watanabe T."/>
            <person name="Ryu J.S."/>
            <person name="Kubicek C.P."/>
            <person name="Schmoll M."/>
            <person name="Gaskell J."/>
            <person name="Hammel K.E."/>
            <person name="St John F.J."/>
            <person name="Vanden Wymelenberg A."/>
            <person name="Sabat G."/>
            <person name="Splinter BonDurant S."/>
            <person name="Syed K."/>
            <person name="Yadav J.S."/>
            <person name="Doddapaneni H."/>
            <person name="Subramanian V."/>
            <person name="Lavin J.L."/>
            <person name="Oguiza J.A."/>
            <person name="Perez G."/>
            <person name="Pisabarro A.G."/>
            <person name="Ramirez L."/>
            <person name="Santoyo F."/>
            <person name="Master E."/>
            <person name="Coutinho P.M."/>
            <person name="Henrissat B."/>
            <person name="Lombard V."/>
            <person name="Magnuson J.K."/>
            <person name="Kuees U."/>
            <person name="Hori C."/>
            <person name="Igarashi K."/>
            <person name="Samejima M."/>
            <person name="Held B.W."/>
            <person name="Barry K.W."/>
            <person name="LaButti K.M."/>
            <person name="Lapidus A."/>
            <person name="Lindquist E.A."/>
            <person name="Lucas S.M."/>
            <person name="Riley R."/>
            <person name="Salamov A.A."/>
            <person name="Hoffmeister D."/>
            <person name="Schwenk D."/>
            <person name="Hadar Y."/>
            <person name="Yarden O."/>
            <person name="de Vries R.P."/>
            <person name="Wiebenga A."/>
            <person name="Stenlid J."/>
            <person name="Eastwood D."/>
            <person name="Grigoriev I.V."/>
            <person name="Berka R.M."/>
            <person name="Blanchette R.A."/>
            <person name="Kersten P."/>
            <person name="Martinez A.T."/>
            <person name="Vicuna R."/>
            <person name="Cullen D."/>
        </authorList>
    </citation>
    <scope>NUCLEOTIDE SEQUENCE [LARGE SCALE GENOMIC DNA]</scope>
    <source>
        <strain evidence="13 14">B</strain>
    </source>
</reference>
<feature type="region of interest" description="Disordered" evidence="11">
    <location>
        <begin position="319"/>
        <end position="341"/>
    </location>
</feature>
<evidence type="ECO:0000313" key="14">
    <source>
        <dbReference type="Proteomes" id="UP000016930"/>
    </source>
</evidence>
<evidence type="ECO:0000256" key="7">
    <source>
        <dbReference type="ARBA" id="ARBA00022786"/>
    </source>
</evidence>
<keyword evidence="7" id="KW-0833">Ubl conjugation pathway</keyword>
<keyword evidence="6 10" id="KW-0863">Zinc-finger</keyword>
<evidence type="ECO:0000256" key="9">
    <source>
        <dbReference type="ARBA" id="ARBA00023242"/>
    </source>
</evidence>
<dbReference type="AlphaFoldDB" id="M2RND8"/>
<evidence type="ECO:0000256" key="8">
    <source>
        <dbReference type="ARBA" id="ARBA00022833"/>
    </source>
</evidence>
<comment type="similarity">
    <text evidence="3">Belongs to the NSE2 family.</text>
</comment>
<dbReference type="PROSITE" id="PS51044">
    <property type="entry name" value="ZF_SP_RING"/>
    <property type="match status" value="1"/>
</dbReference>
<keyword evidence="4" id="KW-0808">Transferase</keyword>
<dbReference type="GO" id="GO:0030915">
    <property type="term" value="C:Smc5-Smc6 complex"/>
    <property type="evidence" value="ECO:0007669"/>
    <property type="project" value="InterPro"/>
</dbReference>
<comment type="subcellular location">
    <subcellularLocation>
        <location evidence="1">Nucleus</location>
    </subcellularLocation>
</comment>
<dbReference type="InterPro" id="IPR026846">
    <property type="entry name" value="Nse2(Mms21)"/>
</dbReference>
<dbReference type="UniPathway" id="UPA00886"/>
<evidence type="ECO:0000256" key="10">
    <source>
        <dbReference type="PROSITE-ProRule" id="PRU00452"/>
    </source>
</evidence>
<keyword evidence="8" id="KW-0862">Zinc</keyword>